<organism evidence="7 8">
    <name type="scientific">Agrobacterium tumefaciens str. B6</name>
    <dbReference type="NCBI Taxonomy" id="1183423"/>
    <lineage>
        <taxon>Bacteria</taxon>
        <taxon>Pseudomonadati</taxon>
        <taxon>Pseudomonadota</taxon>
        <taxon>Alphaproteobacteria</taxon>
        <taxon>Hyphomicrobiales</taxon>
        <taxon>Rhizobiaceae</taxon>
        <taxon>Rhizobium/Agrobacterium group</taxon>
        <taxon>Agrobacterium</taxon>
        <taxon>Agrobacterium tumefaciens complex</taxon>
    </lineage>
</organism>
<dbReference type="Proteomes" id="UP000192074">
    <property type="component" value="Unassembled WGS sequence"/>
</dbReference>
<evidence type="ECO:0000259" key="6">
    <source>
        <dbReference type="PROSITE" id="PS50893"/>
    </source>
</evidence>
<dbReference type="EC" id="3.6.3.30" evidence="7"/>
<protein>
    <submittedName>
        <fullName evidence="7">Fe(3+) ions import ATP-binding protein FbpC</fullName>
        <ecNumber evidence="7">3.6.3.30</ecNumber>
    </submittedName>
</protein>
<dbReference type="InterPro" id="IPR050093">
    <property type="entry name" value="ABC_SmlMolc_Importer"/>
</dbReference>
<dbReference type="InterPro" id="IPR013611">
    <property type="entry name" value="Transp-assoc_OB_typ2"/>
</dbReference>
<dbReference type="Gene3D" id="2.40.50.100">
    <property type="match status" value="1"/>
</dbReference>
<evidence type="ECO:0000256" key="5">
    <source>
        <dbReference type="ARBA" id="ARBA00022840"/>
    </source>
</evidence>
<dbReference type="GO" id="GO:0043190">
    <property type="term" value="C:ATP-binding cassette (ABC) transporter complex"/>
    <property type="evidence" value="ECO:0007669"/>
    <property type="project" value="InterPro"/>
</dbReference>
<dbReference type="InterPro" id="IPR003593">
    <property type="entry name" value="AAA+_ATPase"/>
</dbReference>
<dbReference type="PANTHER" id="PTHR42781:SF4">
    <property type="entry name" value="SPERMIDINE_PUTRESCINE IMPORT ATP-BINDING PROTEIN POTA"/>
    <property type="match status" value="1"/>
</dbReference>
<dbReference type="Pfam" id="PF00005">
    <property type="entry name" value="ABC_tran"/>
    <property type="match status" value="1"/>
</dbReference>
<dbReference type="EMBL" id="FCNL01000029">
    <property type="protein sequence ID" value="CVI20739.1"/>
    <property type="molecule type" value="Genomic_DNA"/>
</dbReference>
<comment type="caution">
    <text evidence="7">The sequence shown here is derived from an EMBL/GenBank/DDBJ whole genome shotgun (WGS) entry which is preliminary data.</text>
</comment>
<keyword evidence="7" id="KW-0378">Hydrolase</keyword>
<dbReference type="FunFam" id="3.40.50.300:FF:000042">
    <property type="entry name" value="Maltose/maltodextrin ABC transporter, ATP-binding protein"/>
    <property type="match status" value="1"/>
</dbReference>
<dbReference type="InterPro" id="IPR008995">
    <property type="entry name" value="Mo/tungstate-bd_C_term_dom"/>
</dbReference>
<comment type="subcellular location">
    <subcellularLocation>
        <location evidence="1">Cell inner membrane</location>
        <topology evidence="1">Peripheral membrane protein</topology>
    </subcellularLocation>
</comment>
<keyword evidence="3" id="KW-0813">Transport</keyword>
<dbReference type="PROSITE" id="PS50893">
    <property type="entry name" value="ABC_TRANSPORTER_2"/>
    <property type="match status" value="1"/>
</dbReference>
<dbReference type="GO" id="GO:0005524">
    <property type="term" value="F:ATP binding"/>
    <property type="evidence" value="ECO:0007669"/>
    <property type="project" value="UniProtKB-KW"/>
</dbReference>
<sequence length="398" mass="43530">MQGAVRQDTVPADLVHIRIVVQFAVVVCRVGYVMEQHMAAVEITSIKKSYRDVVALSDINISIPSGSFFTLLGPSGCGKTTLLRTIAGFHQQDSGSISIERQAIEHVPAHKRDVGMVFQDYAVFPHISVFDNVAFGLKQRKASSAEIRERVGRILDIVQLAPYAKRMPHELSGGQQQRVGLARALVINPKVLLMDEPLSNLDAKLRVDLRRELREIQQAMNITTVYVTHDQEEALAMSDLVCVMYGGVIQQAAPPWEVYNNPANRFVASFVGANNFLTLDRSGGQTSISGLKVTLPQADAISRDRKIVAAIRPEAISVGPSKGNGDERIELPVTIRQVSFTGREMNVAAVLSSGEEIEAITKPSPEIIALQPNQKTTFSWFAGDTQLFGDGVTGERLS</sequence>
<dbReference type="AlphaFoldDB" id="A0A822V546"/>
<keyword evidence="5 7" id="KW-0067">ATP-binding</keyword>
<evidence type="ECO:0000313" key="8">
    <source>
        <dbReference type="Proteomes" id="UP000192074"/>
    </source>
</evidence>
<accession>A0A822V546</accession>
<dbReference type="GO" id="GO:0016887">
    <property type="term" value="F:ATP hydrolysis activity"/>
    <property type="evidence" value="ECO:0007669"/>
    <property type="project" value="InterPro"/>
</dbReference>
<proteinExistence type="inferred from homology"/>
<reference evidence="7 8" key="1">
    <citation type="submission" date="2016-01" db="EMBL/GenBank/DDBJ databases">
        <authorList>
            <person name="Regsiter A."/>
            <person name="william w."/>
        </authorList>
    </citation>
    <scope>NUCLEOTIDE SEQUENCE [LARGE SCALE GENOMIC DNA]</scope>
    <source>
        <strain evidence="7 8">B6</strain>
    </source>
</reference>
<gene>
    <name evidence="7" type="primary">fbpC</name>
    <name evidence="7" type="ORF">AGR4A_Lc110030</name>
</gene>
<feature type="domain" description="ABC transporter" evidence="6">
    <location>
        <begin position="41"/>
        <end position="271"/>
    </location>
</feature>
<evidence type="ECO:0000313" key="7">
    <source>
        <dbReference type="EMBL" id="CVI20739.1"/>
    </source>
</evidence>
<dbReference type="InterPro" id="IPR017871">
    <property type="entry name" value="ABC_transporter-like_CS"/>
</dbReference>
<dbReference type="SUPFAM" id="SSF50331">
    <property type="entry name" value="MOP-like"/>
    <property type="match status" value="1"/>
</dbReference>
<dbReference type="SUPFAM" id="SSF52540">
    <property type="entry name" value="P-loop containing nucleoside triphosphate hydrolases"/>
    <property type="match status" value="1"/>
</dbReference>
<evidence type="ECO:0000256" key="3">
    <source>
        <dbReference type="ARBA" id="ARBA00022448"/>
    </source>
</evidence>
<name>A0A822V546_AGRTU</name>
<evidence type="ECO:0000256" key="2">
    <source>
        <dbReference type="ARBA" id="ARBA00005417"/>
    </source>
</evidence>
<comment type="similarity">
    <text evidence="2">Belongs to the ABC transporter superfamily.</text>
</comment>
<dbReference type="InterPro" id="IPR027417">
    <property type="entry name" value="P-loop_NTPase"/>
</dbReference>
<keyword evidence="4" id="KW-0547">Nucleotide-binding</keyword>
<evidence type="ECO:0000256" key="1">
    <source>
        <dbReference type="ARBA" id="ARBA00004417"/>
    </source>
</evidence>
<evidence type="ECO:0000256" key="4">
    <source>
        <dbReference type="ARBA" id="ARBA00022741"/>
    </source>
</evidence>
<dbReference type="InterPro" id="IPR003439">
    <property type="entry name" value="ABC_transporter-like_ATP-bd"/>
</dbReference>
<dbReference type="Gene3D" id="3.40.50.300">
    <property type="entry name" value="P-loop containing nucleotide triphosphate hydrolases"/>
    <property type="match status" value="1"/>
</dbReference>
<dbReference type="PANTHER" id="PTHR42781">
    <property type="entry name" value="SPERMIDINE/PUTRESCINE IMPORT ATP-BINDING PROTEIN POTA"/>
    <property type="match status" value="1"/>
</dbReference>
<dbReference type="Pfam" id="PF08402">
    <property type="entry name" value="TOBE_2"/>
    <property type="match status" value="1"/>
</dbReference>
<dbReference type="GO" id="GO:0140359">
    <property type="term" value="F:ABC-type transporter activity"/>
    <property type="evidence" value="ECO:0007669"/>
    <property type="project" value="UniProtKB-ARBA"/>
</dbReference>
<dbReference type="PROSITE" id="PS00211">
    <property type="entry name" value="ABC_TRANSPORTER_1"/>
    <property type="match status" value="1"/>
</dbReference>
<dbReference type="SMART" id="SM00382">
    <property type="entry name" value="AAA"/>
    <property type="match status" value="1"/>
</dbReference>